<protein>
    <submittedName>
        <fullName evidence="1">Uncharacterized protein</fullName>
    </submittedName>
</protein>
<gene>
    <name evidence="1" type="ORF">LCGC14_2369640</name>
</gene>
<dbReference type="AlphaFoldDB" id="A0A0F9EGN3"/>
<comment type="caution">
    <text evidence="1">The sequence shown here is derived from an EMBL/GenBank/DDBJ whole genome shotgun (WGS) entry which is preliminary data.</text>
</comment>
<proteinExistence type="predicted"/>
<accession>A0A0F9EGN3</accession>
<feature type="non-terminal residue" evidence="1">
    <location>
        <position position="1"/>
    </location>
</feature>
<name>A0A0F9EGN3_9ZZZZ</name>
<evidence type="ECO:0000313" key="1">
    <source>
        <dbReference type="EMBL" id="KKL28991.1"/>
    </source>
</evidence>
<organism evidence="1">
    <name type="scientific">marine sediment metagenome</name>
    <dbReference type="NCBI Taxonomy" id="412755"/>
    <lineage>
        <taxon>unclassified sequences</taxon>
        <taxon>metagenomes</taxon>
        <taxon>ecological metagenomes</taxon>
    </lineage>
</organism>
<dbReference type="EMBL" id="LAZR01034898">
    <property type="protein sequence ID" value="KKL28991.1"/>
    <property type="molecule type" value="Genomic_DNA"/>
</dbReference>
<reference evidence="1" key="1">
    <citation type="journal article" date="2015" name="Nature">
        <title>Complex archaea that bridge the gap between prokaryotes and eukaryotes.</title>
        <authorList>
            <person name="Spang A."/>
            <person name="Saw J.H."/>
            <person name="Jorgensen S.L."/>
            <person name="Zaremba-Niedzwiedzka K."/>
            <person name="Martijn J."/>
            <person name="Lind A.E."/>
            <person name="van Eijk R."/>
            <person name="Schleper C."/>
            <person name="Guy L."/>
            <person name="Ettema T.J."/>
        </authorList>
    </citation>
    <scope>NUCLEOTIDE SEQUENCE</scope>
</reference>
<sequence>NPPSTFEEIEQAYTEGKVSSAAYAAAKEAR</sequence>